<evidence type="ECO:0000313" key="10">
    <source>
        <dbReference type="Proteomes" id="UP000030940"/>
    </source>
</evidence>
<dbReference type="HAMAP" id="MF_00480_B">
    <property type="entry name" value="Ribosomal_uS7_B"/>
    <property type="match status" value="1"/>
</dbReference>
<proteinExistence type="inferred from homology"/>
<dbReference type="EMBL" id="CP009910">
    <property type="protein sequence ID" value="AJA90207.1"/>
    <property type="molecule type" value="Genomic_DNA"/>
</dbReference>
<keyword evidence="5 6" id="KW-0687">Ribonucleoprotein</keyword>
<evidence type="ECO:0000256" key="1">
    <source>
        <dbReference type="ARBA" id="ARBA00007151"/>
    </source>
</evidence>
<gene>
    <name evidence="6" type="primary">rpsG</name>
    <name evidence="9" type="ORF">OY14_01890</name>
</gene>
<keyword evidence="3 6" id="KW-0694">RNA-binding</keyword>
<keyword evidence="2 6" id="KW-0699">rRNA-binding</keyword>
<dbReference type="NCBIfam" id="TIGR01029">
    <property type="entry name" value="rpsG_bact"/>
    <property type="match status" value="1"/>
</dbReference>
<accession>A0A0A7V1V5</accession>
<feature type="domain" description="Small ribosomal subunit protein uS7" evidence="8">
    <location>
        <begin position="3"/>
        <end position="150"/>
    </location>
</feature>
<dbReference type="InterPro" id="IPR036823">
    <property type="entry name" value="Ribosomal_uS7_dom_sf"/>
</dbReference>
<comment type="function">
    <text evidence="6">One of the primary rRNA binding proteins, it binds directly to 16S rRNA where it nucleates assembly of the head domain of the 30S subunit. Is located at the subunit interface close to the decoding center, probably blocks exit of the E-site tRNA.</text>
</comment>
<evidence type="ECO:0000256" key="5">
    <source>
        <dbReference type="ARBA" id="ARBA00023274"/>
    </source>
</evidence>
<comment type="subunit">
    <text evidence="6">Part of the 30S ribosomal subunit. Contacts proteins S9 and S11.</text>
</comment>
<dbReference type="InterPro" id="IPR023798">
    <property type="entry name" value="Ribosomal_uS7_dom"/>
</dbReference>
<reference evidence="9 10" key="1">
    <citation type="journal article" date="2015" name="Genome Announc.">
        <title>Genome Sequence of Borrelia chilensis VA1, a South American Member of the Lyme Borreliosis Group.</title>
        <authorList>
            <person name="Huang W."/>
            <person name="Ojaimi C."/>
            <person name="Fallon J.T."/>
            <person name="Travisany D."/>
            <person name="Maass A."/>
            <person name="Ivanova L."/>
            <person name="Tomova A."/>
            <person name="Gonzalez-Acuna D."/>
            <person name="Godfrey H.P."/>
            <person name="Cabello F.C."/>
        </authorList>
    </citation>
    <scope>NUCLEOTIDE SEQUENCE [LARGE SCALE GENOMIC DNA]</scope>
    <source>
        <strain evidence="9 10">VA1</strain>
    </source>
</reference>
<sequence length="157" mass="18268">MSRKNKKIKKKIFIDTRYNSRIVAKFANRMMYDGKKSISESILYSSIDLLSEKLEDSDKMAVFYKALDNIKPLVEVRSRRVGGATYQVPVEVREERREALAMKWIIFAARKSSGKSMKEKLSNELLNAYNSTGAAFKKKEDTHRMAEANKAFTHYRW</sequence>
<protein>
    <recommendedName>
        <fullName evidence="6">Small ribosomal subunit protein uS7</fullName>
    </recommendedName>
</protein>
<organism evidence="9 10">
    <name type="scientific">Borreliella chilensis</name>
    <dbReference type="NCBI Taxonomy" id="1245910"/>
    <lineage>
        <taxon>Bacteria</taxon>
        <taxon>Pseudomonadati</taxon>
        <taxon>Spirochaetota</taxon>
        <taxon>Spirochaetia</taxon>
        <taxon>Spirochaetales</taxon>
        <taxon>Borreliaceae</taxon>
        <taxon>Borreliella</taxon>
    </lineage>
</organism>
<evidence type="ECO:0000256" key="3">
    <source>
        <dbReference type="ARBA" id="ARBA00022884"/>
    </source>
</evidence>
<dbReference type="KEGG" id="bchi:OY14_01890"/>
<dbReference type="GO" id="GO:0000049">
    <property type="term" value="F:tRNA binding"/>
    <property type="evidence" value="ECO:0007669"/>
    <property type="project" value="UniProtKB-UniRule"/>
</dbReference>
<keyword evidence="4 6" id="KW-0689">Ribosomal protein</keyword>
<dbReference type="PIRSF" id="PIRSF002122">
    <property type="entry name" value="RPS7p_RPS7a_RPS5e_RPS7o"/>
    <property type="match status" value="1"/>
</dbReference>
<comment type="similarity">
    <text evidence="1 6 7">Belongs to the universal ribosomal protein uS7 family.</text>
</comment>
<dbReference type="STRING" id="1245910.OY14_01890"/>
<evidence type="ECO:0000256" key="7">
    <source>
        <dbReference type="RuleBase" id="RU003619"/>
    </source>
</evidence>
<dbReference type="Pfam" id="PF00177">
    <property type="entry name" value="Ribosomal_S7"/>
    <property type="match status" value="1"/>
</dbReference>
<dbReference type="CDD" id="cd14869">
    <property type="entry name" value="uS7_Bacteria"/>
    <property type="match status" value="1"/>
</dbReference>
<dbReference type="Proteomes" id="UP000030940">
    <property type="component" value="Chromosome"/>
</dbReference>
<evidence type="ECO:0000256" key="2">
    <source>
        <dbReference type="ARBA" id="ARBA00022730"/>
    </source>
</evidence>
<dbReference type="GO" id="GO:0019843">
    <property type="term" value="F:rRNA binding"/>
    <property type="evidence" value="ECO:0007669"/>
    <property type="project" value="UniProtKB-UniRule"/>
</dbReference>
<dbReference type="Gene3D" id="1.10.455.10">
    <property type="entry name" value="Ribosomal protein S7 domain"/>
    <property type="match status" value="1"/>
</dbReference>
<dbReference type="InterPro" id="IPR020606">
    <property type="entry name" value="Ribosomal_uS7_CS"/>
</dbReference>
<dbReference type="GO" id="GO:0003735">
    <property type="term" value="F:structural constituent of ribosome"/>
    <property type="evidence" value="ECO:0007669"/>
    <property type="project" value="InterPro"/>
</dbReference>
<dbReference type="SUPFAM" id="SSF47973">
    <property type="entry name" value="Ribosomal protein S7"/>
    <property type="match status" value="1"/>
</dbReference>
<name>A0A0A7V1V5_9SPIR</name>
<dbReference type="GO" id="GO:0006412">
    <property type="term" value="P:translation"/>
    <property type="evidence" value="ECO:0007669"/>
    <property type="project" value="UniProtKB-UniRule"/>
</dbReference>
<dbReference type="InterPro" id="IPR000235">
    <property type="entry name" value="Ribosomal_uS7"/>
</dbReference>
<evidence type="ECO:0000256" key="4">
    <source>
        <dbReference type="ARBA" id="ARBA00022980"/>
    </source>
</evidence>
<dbReference type="PROSITE" id="PS00052">
    <property type="entry name" value="RIBOSOMAL_S7"/>
    <property type="match status" value="1"/>
</dbReference>
<evidence type="ECO:0000259" key="8">
    <source>
        <dbReference type="Pfam" id="PF00177"/>
    </source>
</evidence>
<dbReference type="AlphaFoldDB" id="A0A0A7V1V5"/>
<evidence type="ECO:0000256" key="6">
    <source>
        <dbReference type="HAMAP-Rule" id="MF_00480"/>
    </source>
</evidence>
<keyword evidence="6" id="KW-0820">tRNA-binding</keyword>
<dbReference type="InterPro" id="IPR005717">
    <property type="entry name" value="Ribosomal_uS7_bac/org-type"/>
</dbReference>
<keyword evidence="10" id="KW-1185">Reference proteome</keyword>
<dbReference type="HOGENOM" id="CLU_072226_1_1_12"/>
<dbReference type="GO" id="GO:0015935">
    <property type="term" value="C:small ribosomal subunit"/>
    <property type="evidence" value="ECO:0007669"/>
    <property type="project" value="InterPro"/>
</dbReference>
<evidence type="ECO:0000313" key="9">
    <source>
        <dbReference type="EMBL" id="AJA90207.1"/>
    </source>
</evidence>
<dbReference type="FunFam" id="1.10.455.10:FF:000001">
    <property type="entry name" value="30S ribosomal protein S7"/>
    <property type="match status" value="1"/>
</dbReference>
<dbReference type="PANTHER" id="PTHR11205">
    <property type="entry name" value="RIBOSOMAL PROTEIN S7"/>
    <property type="match status" value="1"/>
</dbReference>